<evidence type="ECO:0000313" key="6">
    <source>
        <dbReference type="Proteomes" id="UP000465263"/>
    </source>
</evidence>
<sequence>MAFVAHDWVAYHADHRPDAPALGSADDSTMQTWAQLEDRVGRLARVLRARGVGKGDRILVVAENDPRLFEIQFAAMRIGAVLTPVNWRLAVPEMIDIAIDADPRLIIHDAHWAQVAHAVADRAAVPQRLSWASDDSEYDIAVAAAEYLAPNGNLTFDDPTHILYTSGTTGLPKGVLSTHGTLVWHALNTAQTTRFSEPDNHHLNPMPLFHAGGLNVMANPVMYFGGAVSTMRRFAPEPVLSALTRSEVPVTHFAAIPLMYRSISTQQDFSGADFSNARQFIVAGAIAEPELLQIWADRGVLLQPQYGGTEHGPMATALDYSTADPMAAFAKAKAGSTGKAARHTQIRLVDQDGNDVPAGRTGEIWLRGPSVTPGYWNRNTEEYFTDGWYRTGDGARYDADGYYYLSGRVKEMFKSGGENVYPAEIERILCVHPKVADVAVIGIAHEVWGETGMAVVVPATPHDPPTLEELNEFAGPRLARFKLPKALTVVPELPRNATGKVSRSELKQQYCGVRV</sequence>
<proteinExistence type="inferred from homology"/>
<dbReference type="OrthoDB" id="9803968at2"/>
<dbReference type="Pfam" id="PF00501">
    <property type="entry name" value="AMP-binding"/>
    <property type="match status" value="1"/>
</dbReference>
<evidence type="ECO:0000313" key="5">
    <source>
        <dbReference type="EMBL" id="GFG71996.1"/>
    </source>
</evidence>
<feature type="domain" description="AMP-binding enzyme C-terminal" evidence="4">
    <location>
        <begin position="424"/>
        <end position="500"/>
    </location>
</feature>
<keyword evidence="2 5" id="KW-0436">Ligase</keyword>
<dbReference type="Gene3D" id="3.30.300.30">
    <property type="match status" value="1"/>
</dbReference>
<dbReference type="GO" id="GO:0031956">
    <property type="term" value="F:medium-chain fatty acid-CoA ligase activity"/>
    <property type="evidence" value="ECO:0007669"/>
    <property type="project" value="TreeGrafter"/>
</dbReference>
<dbReference type="InterPro" id="IPR045851">
    <property type="entry name" value="AMP-bd_C_sf"/>
</dbReference>
<dbReference type="Gene3D" id="3.40.50.12780">
    <property type="entry name" value="N-terminal domain of ligase-like"/>
    <property type="match status" value="1"/>
</dbReference>
<dbReference type="Proteomes" id="UP000465263">
    <property type="component" value="Unassembled WGS sequence"/>
</dbReference>
<reference evidence="5 6" key="1">
    <citation type="journal article" date="2019" name="Emerg. Microbes Infect.">
        <title>Comprehensive subspecies identification of 175 nontuberculous mycobacteria species based on 7547 genomic profiles.</title>
        <authorList>
            <person name="Matsumoto Y."/>
            <person name="Kinjo T."/>
            <person name="Motooka D."/>
            <person name="Nabeya D."/>
            <person name="Jung N."/>
            <person name="Uechi K."/>
            <person name="Horii T."/>
            <person name="Iida T."/>
            <person name="Fujita J."/>
            <person name="Nakamura S."/>
        </authorList>
    </citation>
    <scope>NUCLEOTIDE SEQUENCE [LARGE SCALE GENOMIC DNA]</scope>
    <source>
        <strain evidence="5 6">JCM 16017</strain>
    </source>
</reference>
<evidence type="ECO:0000259" key="3">
    <source>
        <dbReference type="Pfam" id="PF00501"/>
    </source>
</evidence>
<dbReference type="EMBL" id="BLKV01000002">
    <property type="protein sequence ID" value="GFG71996.1"/>
    <property type="molecule type" value="Genomic_DNA"/>
</dbReference>
<feature type="domain" description="AMP-dependent synthetase/ligase" evidence="3">
    <location>
        <begin position="12"/>
        <end position="376"/>
    </location>
</feature>
<evidence type="ECO:0000256" key="2">
    <source>
        <dbReference type="ARBA" id="ARBA00022598"/>
    </source>
</evidence>
<dbReference type="SUPFAM" id="SSF56801">
    <property type="entry name" value="Acetyl-CoA synthetase-like"/>
    <property type="match status" value="1"/>
</dbReference>
<dbReference type="InterPro" id="IPR025110">
    <property type="entry name" value="AMP-bd_C"/>
</dbReference>
<dbReference type="InterPro" id="IPR000873">
    <property type="entry name" value="AMP-dep_synth/lig_dom"/>
</dbReference>
<accession>A0A7I9XRL9</accession>
<comment type="caution">
    <text evidence="5">The sequence shown here is derived from an EMBL/GenBank/DDBJ whole genome shotgun (WGS) entry which is preliminary data.</text>
</comment>
<organism evidence="5 6">
    <name type="scientific">Mycolicibacter senuensis</name>
    <dbReference type="NCBI Taxonomy" id="386913"/>
    <lineage>
        <taxon>Bacteria</taxon>
        <taxon>Bacillati</taxon>
        <taxon>Actinomycetota</taxon>
        <taxon>Actinomycetes</taxon>
        <taxon>Mycobacteriales</taxon>
        <taxon>Mycobacteriaceae</taxon>
        <taxon>Mycolicibacter</taxon>
    </lineage>
</organism>
<dbReference type="AlphaFoldDB" id="A0A7I9XRL9"/>
<dbReference type="PANTHER" id="PTHR43201:SF5">
    <property type="entry name" value="MEDIUM-CHAIN ACYL-COA LIGASE ACSF2, MITOCHONDRIAL"/>
    <property type="match status" value="1"/>
</dbReference>
<name>A0A7I9XRL9_9MYCO</name>
<comment type="similarity">
    <text evidence="1">Belongs to the ATP-dependent AMP-binding enzyme family.</text>
</comment>
<dbReference type="PROSITE" id="PS00455">
    <property type="entry name" value="AMP_BINDING"/>
    <property type="match status" value="1"/>
</dbReference>
<gene>
    <name evidence="5" type="ORF">MSEN_37160</name>
</gene>
<evidence type="ECO:0000259" key="4">
    <source>
        <dbReference type="Pfam" id="PF13193"/>
    </source>
</evidence>
<evidence type="ECO:0000256" key="1">
    <source>
        <dbReference type="ARBA" id="ARBA00006432"/>
    </source>
</evidence>
<keyword evidence="6" id="KW-1185">Reference proteome</keyword>
<protein>
    <submittedName>
        <fullName evidence="5">Acid--CoA ligase</fullName>
    </submittedName>
</protein>
<dbReference type="InterPro" id="IPR042099">
    <property type="entry name" value="ANL_N_sf"/>
</dbReference>
<dbReference type="InterPro" id="IPR020845">
    <property type="entry name" value="AMP-binding_CS"/>
</dbReference>
<dbReference type="Pfam" id="PF13193">
    <property type="entry name" value="AMP-binding_C"/>
    <property type="match status" value="1"/>
</dbReference>
<dbReference type="PANTHER" id="PTHR43201">
    <property type="entry name" value="ACYL-COA SYNTHETASE"/>
    <property type="match status" value="1"/>
</dbReference>
<dbReference type="GO" id="GO:0006631">
    <property type="term" value="P:fatty acid metabolic process"/>
    <property type="evidence" value="ECO:0007669"/>
    <property type="project" value="TreeGrafter"/>
</dbReference>
<dbReference type="RefSeq" id="WP_085082084.1">
    <property type="nucleotide sequence ID" value="NZ_BLKV01000002.1"/>
</dbReference>